<organism evidence="3 4">
    <name type="scientific">Vigna unguiculata</name>
    <name type="common">Cowpea</name>
    <dbReference type="NCBI Taxonomy" id="3917"/>
    <lineage>
        <taxon>Eukaryota</taxon>
        <taxon>Viridiplantae</taxon>
        <taxon>Streptophyta</taxon>
        <taxon>Embryophyta</taxon>
        <taxon>Tracheophyta</taxon>
        <taxon>Spermatophyta</taxon>
        <taxon>Magnoliopsida</taxon>
        <taxon>eudicotyledons</taxon>
        <taxon>Gunneridae</taxon>
        <taxon>Pentapetalae</taxon>
        <taxon>rosids</taxon>
        <taxon>fabids</taxon>
        <taxon>Fabales</taxon>
        <taxon>Fabaceae</taxon>
        <taxon>Papilionoideae</taxon>
        <taxon>50 kb inversion clade</taxon>
        <taxon>NPAAA clade</taxon>
        <taxon>indigoferoid/millettioid clade</taxon>
        <taxon>Phaseoleae</taxon>
        <taxon>Vigna</taxon>
    </lineage>
</organism>
<proteinExistence type="predicted"/>
<dbReference type="InterPro" id="IPR036236">
    <property type="entry name" value="Znf_C2H2_sf"/>
</dbReference>
<feature type="domain" description="C2H2-type" evidence="2">
    <location>
        <begin position="44"/>
        <end position="71"/>
    </location>
</feature>
<evidence type="ECO:0000256" key="1">
    <source>
        <dbReference type="PROSITE-ProRule" id="PRU00042"/>
    </source>
</evidence>
<gene>
    <name evidence="3" type="ORF">DEO72_LG5g2852</name>
</gene>
<accession>A0A4D6M0Z5</accession>
<dbReference type="AlphaFoldDB" id="A0A4D6M0Z5"/>
<evidence type="ECO:0000313" key="3">
    <source>
        <dbReference type="EMBL" id="QCD94765.1"/>
    </source>
</evidence>
<dbReference type="Proteomes" id="UP000501690">
    <property type="component" value="Linkage Group LG5"/>
</dbReference>
<reference evidence="3 4" key="1">
    <citation type="submission" date="2019-04" db="EMBL/GenBank/DDBJ databases">
        <title>An improved genome assembly and genetic linkage map for asparagus bean, Vigna unguiculata ssp. sesquipedialis.</title>
        <authorList>
            <person name="Xia Q."/>
            <person name="Zhang R."/>
            <person name="Dong Y."/>
        </authorList>
    </citation>
    <scope>NUCLEOTIDE SEQUENCE [LARGE SCALE GENOMIC DNA]</scope>
    <source>
        <tissue evidence="3">Leaf</tissue>
    </source>
</reference>
<dbReference type="EMBL" id="CP039349">
    <property type="protein sequence ID" value="QCD94765.1"/>
    <property type="molecule type" value="Genomic_DNA"/>
</dbReference>
<keyword evidence="1" id="KW-0862">Zinc</keyword>
<feature type="domain" description="C2H2-type" evidence="2">
    <location>
        <begin position="7"/>
        <end position="26"/>
    </location>
</feature>
<dbReference type="PROSITE" id="PS50157">
    <property type="entry name" value="ZINC_FINGER_C2H2_2"/>
    <property type="match status" value="2"/>
</dbReference>
<dbReference type="Pfam" id="PF00096">
    <property type="entry name" value="zf-C2H2"/>
    <property type="match status" value="2"/>
</dbReference>
<keyword evidence="1" id="KW-0479">Metal-binding</keyword>
<dbReference type="PROSITE" id="PS00028">
    <property type="entry name" value="ZINC_FINGER_C2H2_1"/>
    <property type="match status" value="1"/>
</dbReference>
<dbReference type="SMART" id="SM00355">
    <property type="entry name" value="ZnF_C2H2"/>
    <property type="match status" value="2"/>
</dbReference>
<dbReference type="Gene3D" id="3.30.160.60">
    <property type="entry name" value="Classic Zinc Finger"/>
    <property type="match status" value="2"/>
</dbReference>
<dbReference type="InterPro" id="IPR013087">
    <property type="entry name" value="Znf_C2H2_type"/>
</dbReference>
<dbReference type="GO" id="GO:0008270">
    <property type="term" value="F:zinc ion binding"/>
    <property type="evidence" value="ECO:0007669"/>
    <property type="project" value="UniProtKB-KW"/>
</dbReference>
<keyword evidence="4" id="KW-1185">Reference proteome</keyword>
<keyword evidence="1" id="KW-0863">Zinc-finger</keyword>
<sequence>MFDSHPYKCEKCGKKFTSKHGLAIHKGLSWKCDGVKCDLPPKSFVCGTCGKAFDSDRQLNGHMIFHKKHRAGSSSHANLHLDLNQPPNY</sequence>
<dbReference type="SUPFAM" id="SSF57667">
    <property type="entry name" value="beta-beta-alpha zinc fingers"/>
    <property type="match status" value="1"/>
</dbReference>
<protein>
    <recommendedName>
        <fullName evidence="2">C2H2-type domain-containing protein</fullName>
    </recommendedName>
</protein>
<name>A0A4D6M0Z5_VIGUN</name>
<evidence type="ECO:0000259" key="2">
    <source>
        <dbReference type="PROSITE" id="PS50157"/>
    </source>
</evidence>
<evidence type="ECO:0000313" key="4">
    <source>
        <dbReference type="Proteomes" id="UP000501690"/>
    </source>
</evidence>